<evidence type="ECO:0000313" key="3">
    <source>
        <dbReference type="Proteomes" id="UP000234681"/>
    </source>
</evidence>
<sequence length="53" mass="5579">MEGSAAVTLLPTFSPAEPGFPPTQPLGCGSSPPHTISTNSIVFLQYPLQLRPQ</sequence>
<protein>
    <submittedName>
        <fullName evidence="2">RCG63463</fullName>
    </submittedName>
</protein>
<name>A6HAF1_RAT</name>
<dbReference type="Proteomes" id="UP000234681">
    <property type="component" value="Chromosome 6"/>
</dbReference>
<proteinExistence type="predicted"/>
<dbReference type="EMBL" id="CH473947">
    <property type="protein sequence ID" value="EDM03006.1"/>
    <property type="molecule type" value="Genomic_DNA"/>
</dbReference>
<dbReference type="AlphaFoldDB" id="A6HAF1"/>
<evidence type="ECO:0000313" key="2">
    <source>
        <dbReference type="EMBL" id="EDM03006.1"/>
    </source>
</evidence>
<accession>A6HAF1</accession>
<gene>
    <name evidence="2" type="ORF">rCG_63463</name>
</gene>
<evidence type="ECO:0000256" key="1">
    <source>
        <dbReference type="SAM" id="MobiDB-lite"/>
    </source>
</evidence>
<organism evidence="2 3">
    <name type="scientific">Rattus norvegicus</name>
    <name type="common">Rat</name>
    <dbReference type="NCBI Taxonomy" id="10116"/>
    <lineage>
        <taxon>Eukaryota</taxon>
        <taxon>Metazoa</taxon>
        <taxon>Chordata</taxon>
        <taxon>Craniata</taxon>
        <taxon>Vertebrata</taxon>
        <taxon>Euteleostomi</taxon>
        <taxon>Mammalia</taxon>
        <taxon>Eutheria</taxon>
        <taxon>Euarchontoglires</taxon>
        <taxon>Glires</taxon>
        <taxon>Rodentia</taxon>
        <taxon>Myomorpha</taxon>
        <taxon>Muroidea</taxon>
        <taxon>Muridae</taxon>
        <taxon>Murinae</taxon>
        <taxon>Rattus</taxon>
    </lineage>
</organism>
<reference evidence="3" key="1">
    <citation type="submission" date="2005-09" db="EMBL/GenBank/DDBJ databases">
        <authorList>
            <person name="Mural R.J."/>
            <person name="Li P.W."/>
            <person name="Adams M.D."/>
            <person name="Amanatides P.G."/>
            <person name="Baden-Tillson H."/>
            <person name="Barnstead M."/>
            <person name="Chin S.H."/>
            <person name="Dew I."/>
            <person name="Evans C.A."/>
            <person name="Ferriera S."/>
            <person name="Flanigan M."/>
            <person name="Fosler C."/>
            <person name="Glodek A."/>
            <person name="Gu Z."/>
            <person name="Holt R.A."/>
            <person name="Jennings D."/>
            <person name="Kraft C.L."/>
            <person name="Lu F."/>
            <person name="Nguyen T."/>
            <person name="Nusskern D.R."/>
            <person name="Pfannkoch C.M."/>
            <person name="Sitter C."/>
            <person name="Sutton G.G."/>
            <person name="Venter J.C."/>
            <person name="Wang Z."/>
            <person name="Woodage T."/>
            <person name="Zheng X.H."/>
            <person name="Zhong F."/>
        </authorList>
    </citation>
    <scope>NUCLEOTIDE SEQUENCE [LARGE SCALE GENOMIC DNA]</scope>
    <source>
        <strain>BN</strain>
        <strain evidence="3">Sprague-Dawley</strain>
    </source>
</reference>
<feature type="region of interest" description="Disordered" evidence="1">
    <location>
        <begin position="1"/>
        <end position="32"/>
    </location>
</feature>